<accession>A0A9D2HDN7</accession>
<reference evidence="3" key="1">
    <citation type="journal article" date="2021" name="PeerJ">
        <title>Extensive microbial diversity within the chicken gut microbiome revealed by metagenomics and culture.</title>
        <authorList>
            <person name="Gilroy R."/>
            <person name="Ravi A."/>
            <person name="Getino M."/>
            <person name="Pursley I."/>
            <person name="Horton D.L."/>
            <person name="Alikhan N.F."/>
            <person name="Baker D."/>
            <person name="Gharbi K."/>
            <person name="Hall N."/>
            <person name="Watson M."/>
            <person name="Adriaenssens E.M."/>
            <person name="Foster-Nyarko E."/>
            <person name="Jarju S."/>
            <person name="Secka A."/>
            <person name="Antonio M."/>
            <person name="Oren A."/>
            <person name="Chaudhuri R.R."/>
            <person name="La Ragione R."/>
            <person name="Hildebrand F."/>
            <person name="Pallen M.J."/>
        </authorList>
    </citation>
    <scope>NUCLEOTIDE SEQUENCE</scope>
    <source>
        <strain evidence="3">CHK186-16707</strain>
    </source>
</reference>
<dbReference type="AlphaFoldDB" id="A0A9D2HDN7"/>
<feature type="region of interest" description="Disordered" evidence="1">
    <location>
        <begin position="306"/>
        <end position="378"/>
    </location>
</feature>
<evidence type="ECO:0000256" key="1">
    <source>
        <dbReference type="SAM" id="MobiDB-lite"/>
    </source>
</evidence>
<feature type="compositionally biased region" description="Low complexity" evidence="1">
    <location>
        <begin position="327"/>
        <end position="340"/>
    </location>
</feature>
<evidence type="ECO:0000313" key="3">
    <source>
        <dbReference type="EMBL" id="HJA08241.1"/>
    </source>
</evidence>
<feature type="compositionally biased region" description="Acidic residues" evidence="1">
    <location>
        <begin position="315"/>
        <end position="324"/>
    </location>
</feature>
<dbReference type="Gene3D" id="2.170.120.30">
    <property type="match status" value="1"/>
</dbReference>
<evidence type="ECO:0008006" key="5">
    <source>
        <dbReference type="Google" id="ProtNLM"/>
    </source>
</evidence>
<reference evidence="3" key="2">
    <citation type="submission" date="2021-04" db="EMBL/GenBank/DDBJ databases">
        <authorList>
            <person name="Gilroy R."/>
        </authorList>
    </citation>
    <scope>NUCLEOTIDE SEQUENCE</scope>
    <source>
        <strain evidence="3">CHK186-16707</strain>
    </source>
</reference>
<evidence type="ECO:0000256" key="2">
    <source>
        <dbReference type="SAM" id="Phobius"/>
    </source>
</evidence>
<dbReference type="Proteomes" id="UP000824225">
    <property type="component" value="Unassembled WGS sequence"/>
</dbReference>
<keyword evidence="2" id="KW-1133">Transmembrane helix</keyword>
<gene>
    <name evidence="3" type="ORF">H9962_03510</name>
</gene>
<protein>
    <recommendedName>
        <fullName evidence="5">YbbR-like domain-containing protein</fullName>
    </recommendedName>
</protein>
<proteinExistence type="predicted"/>
<sequence length="378" mass="40642">MSSVTESHWQTVKYILLSLLLAVGLWYVVIGSAQVEAQFDLRVDYRGLPEGLVVRDGMVNRISVRLRGPGELLRGLHSRDLAYTVDLSEVKKGANVLPLSVDSLTDLKSYEVVDVSPSRLVLEVDALTERVLPLEVNIAPLPDEAPLRLTNVLLEPSFVTVKGPESLVKPLEHLSVSFDPNQDMDEGTRAMNVAVAGPDQVDITPPVTTLRYTLALKTAELELRRVVQLDAEARARYDVKPRSVSLGVEVPEGRVRDAEYQAAIRVVVRPPQLTTPGSGAEAPVLVVLPAGARLVRVSPSTVTITLKPEVAPAENEGDASDEDPESAHAAASAPAASPVSEPERRQDGERVDSSARLPLSPVPAMPVPDASRAALSLS</sequence>
<dbReference type="InterPro" id="IPR012505">
    <property type="entry name" value="YbbR"/>
</dbReference>
<dbReference type="Pfam" id="PF07949">
    <property type="entry name" value="YbbR"/>
    <property type="match status" value="1"/>
</dbReference>
<dbReference type="EMBL" id="DXAN01000007">
    <property type="protein sequence ID" value="HJA08241.1"/>
    <property type="molecule type" value="Genomic_DNA"/>
</dbReference>
<dbReference type="InterPro" id="IPR053154">
    <property type="entry name" value="c-di-AMP_regulator"/>
</dbReference>
<keyword evidence="2" id="KW-0812">Transmembrane</keyword>
<comment type="caution">
    <text evidence="3">The sequence shown here is derived from an EMBL/GenBank/DDBJ whole genome shotgun (WGS) entry which is preliminary data.</text>
</comment>
<keyword evidence="2" id="KW-0472">Membrane</keyword>
<organism evidence="3 4">
    <name type="scientific">Candidatus Mailhella merdigallinarum</name>
    <dbReference type="NCBI Taxonomy" id="2838658"/>
    <lineage>
        <taxon>Bacteria</taxon>
        <taxon>Pseudomonadati</taxon>
        <taxon>Thermodesulfobacteriota</taxon>
        <taxon>Desulfovibrionia</taxon>
        <taxon>Desulfovibrionales</taxon>
        <taxon>Desulfovibrionaceae</taxon>
        <taxon>Mailhella</taxon>
    </lineage>
</organism>
<dbReference type="PANTHER" id="PTHR37804:SF1">
    <property type="entry name" value="CDAA REGULATORY PROTEIN CDAR"/>
    <property type="match status" value="1"/>
</dbReference>
<feature type="transmembrane region" description="Helical" evidence="2">
    <location>
        <begin position="12"/>
        <end position="30"/>
    </location>
</feature>
<dbReference type="PANTHER" id="PTHR37804">
    <property type="entry name" value="CDAA REGULATORY PROTEIN CDAR"/>
    <property type="match status" value="1"/>
</dbReference>
<name>A0A9D2HDN7_9BACT</name>
<evidence type="ECO:0000313" key="4">
    <source>
        <dbReference type="Proteomes" id="UP000824225"/>
    </source>
</evidence>
<feature type="compositionally biased region" description="Basic and acidic residues" evidence="1">
    <location>
        <begin position="341"/>
        <end position="353"/>
    </location>
</feature>